<organism evidence="2 3">
    <name type="scientific">Fusarium flagelliforme</name>
    <dbReference type="NCBI Taxonomy" id="2675880"/>
    <lineage>
        <taxon>Eukaryota</taxon>
        <taxon>Fungi</taxon>
        <taxon>Dikarya</taxon>
        <taxon>Ascomycota</taxon>
        <taxon>Pezizomycotina</taxon>
        <taxon>Sordariomycetes</taxon>
        <taxon>Hypocreomycetidae</taxon>
        <taxon>Hypocreales</taxon>
        <taxon>Nectriaceae</taxon>
        <taxon>Fusarium</taxon>
        <taxon>Fusarium incarnatum-equiseti species complex</taxon>
    </lineage>
</organism>
<feature type="region of interest" description="Disordered" evidence="1">
    <location>
        <begin position="41"/>
        <end position="93"/>
    </location>
</feature>
<protein>
    <recommendedName>
        <fullName evidence="4">C2H2-type domain-containing protein</fullName>
    </recommendedName>
</protein>
<proteinExistence type="predicted"/>
<reference evidence="2 3" key="1">
    <citation type="journal article" date="2018" name="PLoS Pathog.">
        <title>Evolution of structural diversity of trichothecenes, a family of toxins produced by plant pathogenic and entomopathogenic fungi.</title>
        <authorList>
            <person name="Proctor R.H."/>
            <person name="McCormick S.P."/>
            <person name="Kim H.S."/>
            <person name="Cardoza R.E."/>
            <person name="Stanley A.M."/>
            <person name="Lindo L."/>
            <person name="Kelly A."/>
            <person name="Brown D.W."/>
            <person name="Lee T."/>
            <person name="Vaughan M.M."/>
            <person name="Alexander N.J."/>
            <person name="Busman M."/>
            <person name="Gutierrez S."/>
        </authorList>
    </citation>
    <scope>NUCLEOTIDE SEQUENCE [LARGE SCALE GENOMIC DNA]</scope>
    <source>
        <strain evidence="2 3">NRRL 13405</strain>
    </source>
</reference>
<feature type="compositionally biased region" description="Basic and acidic residues" evidence="1">
    <location>
        <begin position="76"/>
        <end position="86"/>
    </location>
</feature>
<name>A0A395N586_9HYPO</name>
<sequence length="421" mass="47462">MLSLRLQAFSDTSNLDMFFDTQTNPSLFPSTECRVQSFDGLMKQESPPSDRKNESSPSKRPAGDNRAPQKKSRATRTSEKIAKADGDCGQDEESNDVNKCVESFACPFYRRHPERYFDCISLKMPRISDVKQHIKRRHMANYFCPRCFKGFSALKPFQEHVLQQDCSMDLSENTDGVSPTTQEALKVRFGRGLSPKGQWHKICKILFGDIDDDQKPYHEGVFKEITGIIRDIWTEEGQHIISNVQKTRDIPVSCADQLRPVVLELLARVETRFEQKVLEGNSKERSNNVESTLEKPAVDTKPGPTYGLSPGIQTNIAPHDTTLPSSNSGMACAFSEGFGSVKRMCGLSMPSGSQDQQAEIPYPDFTTRDLPFSSDEDSWLNIEPQHDILKQLFEPVYLEGVGDWTNVVDLTQDDEILGMED</sequence>
<evidence type="ECO:0008006" key="4">
    <source>
        <dbReference type="Google" id="ProtNLM"/>
    </source>
</evidence>
<evidence type="ECO:0000313" key="2">
    <source>
        <dbReference type="EMBL" id="RFN55050.1"/>
    </source>
</evidence>
<feature type="region of interest" description="Disordered" evidence="1">
    <location>
        <begin position="281"/>
        <end position="305"/>
    </location>
</feature>
<evidence type="ECO:0000256" key="1">
    <source>
        <dbReference type="SAM" id="MobiDB-lite"/>
    </source>
</evidence>
<dbReference type="PANTHER" id="PTHR38166:SF1">
    <property type="entry name" value="C2H2-TYPE DOMAIN-CONTAINING PROTEIN"/>
    <property type="match status" value="1"/>
</dbReference>
<comment type="caution">
    <text evidence="2">The sequence shown here is derived from an EMBL/GenBank/DDBJ whole genome shotgun (WGS) entry which is preliminary data.</text>
</comment>
<dbReference type="EMBL" id="PXXK01000010">
    <property type="protein sequence ID" value="RFN55050.1"/>
    <property type="molecule type" value="Genomic_DNA"/>
</dbReference>
<dbReference type="STRING" id="2594813.A0A395N586"/>
<dbReference type="PANTHER" id="PTHR38166">
    <property type="entry name" value="C2H2-TYPE DOMAIN-CONTAINING PROTEIN-RELATED"/>
    <property type="match status" value="1"/>
</dbReference>
<accession>A0A395N586</accession>
<feature type="compositionally biased region" description="Basic and acidic residues" evidence="1">
    <location>
        <begin position="281"/>
        <end position="298"/>
    </location>
</feature>
<dbReference type="AlphaFoldDB" id="A0A395N586"/>
<dbReference type="Proteomes" id="UP000265631">
    <property type="component" value="Unassembled WGS sequence"/>
</dbReference>
<gene>
    <name evidence="2" type="ORF">FIE12Z_562</name>
</gene>
<keyword evidence="3" id="KW-1185">Reference proteome</keyword>
<feature type="region of interest" description="Disordered" evidence="1">
    <location>
        <begin position="349"/>
        <end position="368"/>
    </location>
</feature>
<evidence type="ECO:0000313" key="3">
    <source>
        <dbReference type="Proteomes" id="UP000265631"/>
    </source>
</evidence>